<proteinExistence type="predicted"/>
<accession>A0ABQ6R3K7</accession>
<feature type="domain" description="Suppressor of fused-like" evidence="1">
    <location>
        <begin position="257"/>
        <end position="411"/>
    </location>
</feature>
<dbReference type="Pfam" id="PF07791">
    <property type="entry name" value="Imm11"/>
    <property type="match status" value="1"/>
</dbReference>
<evidence type="ECO:0000313" key="4">
    <source>
        <dbReference type="Proteomes" id="UP001342631"/>
    </source>
</evidence>
<name>A0ABQ6R3K7_9BACT</name>
<protein>
    <recommendedName>
        <fullName evidence="5">Suppressor of fused-like domain-containing protein</fullName>
    </recommendedName>
</protein>
<keyword evidence="4" id="KW-1185">Reference proteome</keyword>
<evidence type="ECO:0000259" key="2">
    <source>
        <dbReference type="Pfam" id="PF07791"/>
    </source>
</evidence>
<dbReference type="SUPFAM" id="SSF103359">
    <property type="entry name" value="Suppressor of Fused, N-terminal domain"/>
    <property type="match status" value="1"/>
</dbReference>
<evidence type="ECO:0000259" key="1">
    <source>
        <dbReference type="Pfam" id="PF05076"/>
    </source>
</evidence>
<gene>
    <name evidence="3" type="ORF">ASNO1_71630</name>
</gene>
<evidence type="ECO:0008006" key="5">
    <source>
        <dbReference type="Google" id="ProtNLM"/>
    </source>
</evidence>
<dbReference type="InterPro" id="IPR037181">
    <property type="entry name" value="SUFU_N"/>
</dbReference>
<dbReference type="InterPro" id="IPR012433">
    <property type="entry name" value="Imm11"/>
</dbReference>
<dbReference type="InterPro" id="IPR020941">
    <property type="entry name" value="SUFU-like_domain"/>
</dbReference>
<sequence>MMPGIVAMKYFNLFENVAEGFWCLGHPLDGQGRELDDPWQFSAGEPAHFKGQIRLPVDLEGEARDYSHAAFSTPVVNAKLAALFQELAPKDVELIPVEVDSHAGPYFILNALRAIPCIDTEASSDVVYWTEEDGIPEKVGTLSYISEMRIDPLKVGDAKVFRPSEWEVSLIVSEDIKDAMERAGITGAKFEAVTGPPTVDPVRRAETKRRGELWDQAHHARAAVWRGLGTMSDDFYIPPVVGGPWPAKSQHWIALRRPDGHMLIVTDGLSDPYSDILDRPTAGFGLELAIETPEPLGEVWKSWPVHLLERVAYEVAELEKLRVTLSKGTLSMEVDGVGLPETLVTPEGRVAVLIGMETDSLPSRFMLPGGEVRLLTVKVLMPAELQWLLRQGKGAAAELIRRFNEAGEGHLSRSWRQPVVS</sequence>
<reference evidence="3 4" key="1">
    <citation type="journal article" date="2024" name="Arch. Microbiol.">
        <title>Corallococcus caeni sp. nov., a novel myxobacterium isolated from activated sludge.</title>
        <authorList>
            <person name="Tomita S."/>
            <person name="Nakai R."/>
            <person name="Kuroda K."/>
            <person name="Kurashita H."/>
            <person name="Hatamoto M."/>
            <person name="Yamaguchi T."/>
            <person name="Narihiro T."/>
        </authorList>
    </citation>
    <scope>NUCLEOTIDE SEQUENCE [LARGE SCALE GENOMIC DNA]</scope>
    <source>
        <strain evidence="3 4">NO1</strain>
    </source>
</reference>
<evidence type="ECO:0000313" key="3">
    <source>
        <dbReference type="EMBL" id="GMU10909.1"/>
    </source>
</evidence>
<organism evidence="3 4">
    <name type="scientific">Corallococcus caeni</name>
    <dbReference type="NCBI Taxonomy" id="3082388"/>
    <lineage>
        <taxon>Bacteria</taxon>
        <taxon>Pseudomonadati</taxon>
        <taxon>Myxococcota</taxon>
        <taxon>Myxococcia</taxon>
        <taxon>Myxococcales</taxon>
        <taxon>Cystobacterineae</taxon>
        <taxon>Myxococcaceae</taxon>
        <taxon>Corallococcus</taxon>
    </lineage>
</organism>
<dbReference type="Proteomes" id="UP001342631">
    <property type="component" value="Unassembled WGS sequence"/>
</dbReference>
<dbReference type="EMBL" id="BTTX01000010">
    <property type="protein sequence ID" value="GMU10909.1"/>
    <property type="molecule type" value="Genomic_DNA"/>
</dbReference>
<feature type="domain" description="Immunity MXAN-0049 protein" evidence="2">
    <location>
        <begin position="44"/>
        <end position="193"/>
    </location>
</feature>
<dbReference type="Pfam" id="PF05076">
    <property type="entry name" value="SUFU"/>
    <property type="match status" value="1"/>
</dbReference>
<comment type="caution">
    <text evidence="3">The sequence shown here is derived from an EMBL/GenBank/DDBJ whole genome shotgun (WGS) entry which is preliminary data.</text>
</comment>